<dbReference type="CDD" id="cd05254">
    <property type="entry name" value="dTDP_HR_like_SDR_e"/>
    <property type="match status" value="1"/>
</dbReference>
<evidence type="ECO:0000256" key="2">
    <source>
        <dbReference type="RuleBase" id="RU364082"/>
    </source>
</evidence>
<dbReference type="GO" id="GO:0008831">
    <property type="term" value="F:dTDP-4-dehydrorhamnose reductase activity"/>
    <property type="evidence" value="ECO:0007669"/>
    <property type="project" value="UniProtKB-EC"/>
</dbReference>
<dbReference type="SUPFAM" id="SSF51735">
    <property type="entry name" value="NAD(P)-binding Rossmann-fold domains"/>
    <property type="match status" value="1"/>
</dbReference>
<accession>A0A6J4MU19</accession>
<keyword evidence="2 4" id="KW-0560">Oxidoreductase</keyword>
<evidence type="ECO:0000259" key="3">
    <source>
        <dbReference type="Pfam" id="PF04321"/>
    </source>
</evidence>
<protein>
    <recommendedName>
        <fullName evidence="2">dTDP-4-dehydrorhamnose reductase</fullName>
        <ecNumber evidence="2">1.1.1.133</ecNumber>
    </recommendedName>
</protein>
<proteinExistence type="inferred from homology"/>
<dbReference type="InterPro" id="IPR005913">
    <property type="entry name" value="dTDP_dehydrorham_reduct"/>
</dbReference>
<dbReference type="UniPathway" id="UPA00124"/>
<dbReference type="PANTHER" id="PTHR10491:SF4">
    <property type="entry name" value="METHIONINE ADENOSYLTRANSFERASE 2 SUBUNIT BETA"/>
    <property type="match status" value="1"/>
</dbReference>
<dbReference type="PANTHER" id="PTHR10491">
    <property type="entry name" value="DTDP-4-DEHYDRORHAMNOSE REDUCTASE"/>
    <property type="match status" value="1"/>
</dbReference>
<dbReference type="GO" id="GO:0019305">
    <property type="term" value="P:dTDP-rhamnose biosynthetic process"/>
    <property type="evidence" value="ECO:0007669"/>
    <property type="project" value="UniProtKB-UniPathway"/>
</dbReference>
<dbReference type="InterPro" id="IPR029903">
    <property type="entry name" value="RmlD-like-bd"/>
</dbReference>
<evidence type="ECO:0000256" key="1">
    <source>
        <dbReference type="ARBA" id="ARBA00010944"/>
    </source>
</evidence>
<comment type="pathway">
    <text evidence="2">Carbohydrate biosynthesis; dTDP-L-rhamnose biosynthesis.</text>
</comment>
<feature type="domain" description="RmlD-like substrate binding" evidence="3">
    <location>
        <begin position="3"/>
        <end position="277"/>
    </location>
</feature>
<dbReference type="Pfam" id="PF04321">
    <property type="entry name" value="RmlD_sub_bind"/>
    <property type="match status" value="1"/>
</dbReference>
<sequence>MQKLLVTGASGFLGWNLCRLAAADWDVYGTSFSNAIAIPGTTMLPIDLTDFKALKQLFQTVQPDAVVHLAAESSPNRCEAQPDASYRLNVTAAAQIAALCADRDVPCAFASSEMVFDGLQAPYREDDRVSPINRYGEQKALAEVEILDRYPRTAVCRMPLMFGAVPPTASSFIQPFIQALRSGQDLKLFTDEFRTPTSGTTAAKGLLLALKLAEGRLHLGGRERVSRYEFGCLMAAILALPTESIIACRQQDVPMAAKRPPDLSLDSTKAMRLGYAPRSLCAELDTLVGKV</sequence>
<name>A0A6J4MU19_9CYAN</name>
<evidence type="ECO:0000313" key="4">
    <source>
        <dbReference type="EMBL" id="CAA9368919.1"/>
    </source>
</evidence>
<dbReference type="Gene3D" id="3.40.50.720">
    <property type="entry name" value="NAD(P)-binding Rossmann-like Domain"/>
    <property type="match status" value="1"/>
</dbReference>
<reference evidence="4" key="1">
    <citation type="submission" date="2020-02" db="EMBL/GenBank/DDBJ databases">
        <authorList>
            <person name="Meier V. D."/>
        </authorList>
    </citation>
    <scope>NUCLEOTIDE SEQUENCE</scope>
    <source>
        <strain evidence="4">AVDCRST_MAG94</strain>
    </source>
</reference>
<dbReference type="AlphaFoldDB" id="A0A6J4MU19"/>
<gene>
    <name evidence="4" type="ORF">AVDCRST_MAG94-3976</name>
</gene>
<dbReference type="EC" id="1.1.1.133" evidence="2"/>
<comment type="function">
    <text evidence="2">Catalyzes the reduction of dTDP-6-deoxy-L-lyxo-4-hexulose to yield dTDP-L-rhamnose.</text>
</comment>
<dbReference type="InterPro" id="IPR036291">
    <property type="entry name" value="NAD(P)-bd_dom_sf"/>
</dbReference>
<dbReference type="EMBL" id="CADCTY010001383">
    <property type="protein sequence ID" value="CAA9368919.1"/>
    <property type="molecule type" value="Genomic_DNA"/>
</dbReference>
<organism evidence="4">
    <name type="scientific">uncultured Leptolyngbya sp</name>
    <dbReference type="NCBI Taxonomy" id="332963"/>
    <lineage>
        <taxon>Bacteria</taxon>
        <taxon>Bacillati</taxon>
        <taxon>Cyanobacteriota</taxon>
        <taxon>Cyanophyceae</taxon>
        <taxon>Leptolyngbyales</taxon>
        <taxon>Leptolyngbyaceae</taxon>
        <taxon>Leptolyngbya group</taxon>
        <taxon>Leptolyngbya</taxon>
        <taxon>environmental samples</taxon>
    </lineage>
</organism>
<comment type="similarity">
    <text evidence="1 2">Belongs to the dTDP-4-dehydrorhamnose reductase family.</text>
</comment>
<keyword evidence="2" id="KW-0521">NADP</keyword>